<sequence length="166" mass="19101">MERISFTIFLTLLLFSCNSNKQDKFDTFKTLTDMMSNNLPNANYTISIPADYTIVESRAGDFSVYYIKRKNSANKSGFNATMYIGNHPSKFPVVEKCKLNNKNSIILQNNVLWEIYSCKDDFFTQTFSKNKFNHGWDQMIHAAGRSKSRAGVDTILYIFSTLKPKK</sequence>
<organism evidence="1 2">
    <name type="scientific">Mucilaginibacter pallidiroseus</name>
    <dbReference type="NCBI Taxonomy" id="2599295"/>
    <lineage>
        <taxon>Bacteria</taxon>
        <taxon>Pseudomonadati</taxon>
        <taxon>Bacteroidota</taxon>
        <taxon>Sphingobacteriia</taxon>
        <taxon>Sphingobacteriales</taxon>
        <taxon>Sphingobacteriaceae</taxon>
        <taxon>Mucilaginibacter</taxon>
    </lineage>
</organism>
<protein>
    <submittedName>
        <fullName evidence="1">Uncharacterized protein</fullName>
    </submittedName>
</protein>
<gene>
    <name evidence="1" type="ORF">FPZ43_04640</name>
</gene>
<proteinExistence type="predicted"/>
<comment type="caution">
    <text evidence="1">The sequence shown here is derived from an EMBL/GenBank/DDBJ whole genome shotgun (WGS) entry which is preliminary data.</text>
</comment>
<evidence type="ECO:0000313" key="2">
    <source>
        <dbReference type="Proteomes" id="UP000320042"/>
    </source>
</evidence>
<dbReference type="OrthoDB" id="1348996at2"/>
<dbReference type="Proteomes" id="UP000320042">
    <property type="component" value="Unassembled WGS sequence"/>
</dbReference>
<keyword evidence="2" id="KW-1185">Reference proteome</keyword>
<dbReference type="PROSITE" id="PS51257">
    <property type="entry name" value="PROKAR_LIPOPROTEIN"/>
    <property type="match status" value="1"/>
</dbReference>
<accession>A0A563UFU1</accession>
<name>A0A563UFU1_9SPHI</name>
<evidence type="ECO:0000313" key="1">
    <source>
        <dbReference type="EMBL" id="TWR30235.1"/>
    </source>
</evidence>
<reference evidence="1 2" key="1">
    <citation type="submission" date="2019-07" db="EMBL/GenBank/DDBJ databases">
        <authorList>
            <person name="Kim J."/>
        </authorList>
    </citation>
    <scope>NUCLEOTIDE SEQUENCE [LARGE SCALE GENOMIC DNA]</scope>
    <source>
        <strain evidence="2">dk17</strain>
    </source>
</reference>
<dbReference type="RefSeq" id="WP_146380695.1">
    <property type="nucleotide sequence ID" value="NZ_VOEJ01000002.1"/>
</dbReference>
<dbReference type="AlphaFoldDB" id="A0A563UFU1"/>
<dbReference type="EMBL" id="VOEJ01000002">
    <property type="protein sequence ID" value="TWR30235.1"/>
    <property type="molecule type" value="Genomic_DNA"/>
</dbReference>